<accession>A0A6L9S5B0</accession>
<evidence type="ECO:0000256" key="2">
    <source>
        <dbReference type="ARBA" id="ARBA00022723"/>
    </source>
</evidence>
<dbReference type="GO" id="GO:0030973">
    <property type="term" value="F:molybdate ion binding"/>
    <property type="evidence" value="ECO:0007669"/>
    <property type="project" value="TreeGrafter"/>
</dbReference>
<dbReference type="NCBIfam" id="TIGR01256">
    <property type="entry name" value="modA"/>
    <property type="match status" value="1"/>
</dbReference>
<feature type="chain" id="PRO_5038403513" evidence="6">
    <location>
        <begin position="26"/>
        <end position="280"/>
    </location>
</feature>
<feature type="region of interest" description="Disordered" evidence="5">
    <location>
        <begin position="31"/>
        <end position="53"/>
    </location>
</feature>
<evidence type="ECO:0000313" key="7">
    <source>
        <dbReference type="EMBL" id="NED99823.1"/>
    </source>
</evidence>
<feature type="binding site" evidence="4">
    <location>
        <position position="216"/>
    </location>
    <ligand>
        <name>molybdate</name>
        <dbReference type="ChEBI" id="CHEBI:36264"/>
    </ligand>
</feature>
<dbReference type="Pfam" id="PF13531">
    <property type="entry name" value="SBP_bac_11"/>
    <property type="match status" value="1"/>
</dbReference>
<protein>
    <submittedName>
        <fullName evidence="7">Molybdate ABC transporter substrate-binding protein</fullName>
    </submittedName>
</protein>
<dbReference type="GO" id="GO:0046872">
    <property type="term" value="F:metal ion binding"/>
    <property type="evidence" value="ECO:0007669"/>
    <property type="project" value="UniProtKB-KW"/>
</dbReference>
<feature type="signal peptide" evidence="6">
    <location>
        <begin position="1"/>
        <end position="25"/>
    </location>
</feature>
<keyword evidence="2 4" id="KW-0479">Metal-binding</keyword>
<feature type="binding site" evidence="4">
    <location>
        <position position="95"/>
    </location>
    <ligand>
        <name>molybdate</name>
        <dbReference type="ChEBI" id="CHEBI:36264"/>
    </ligand>
</feature>
<feature type="binding site" evidence="4">
    <location>
        <position position="67"/>
    </location>
    <ligand>
        <name>molybdate</name>
        <dbReference type="ChEBI" id="CHEBI:36264"/>
    </ligand>
</feature>
<dbReference type="GO" id="GO:0015689">
    <property type="term" value="P:molybdate ion transport"/>
    <property type="evidence" value="ECO:0007669"/>
    <property type="project" value="InterPro"/>
</dbReference>
<name>A0A6L9S5B0_9ACTN</name>
<dbReference type="Proteomes" id="UP000475214">
    <property type="component" value="Unassembled WGS sequence"/>
</dbReference>
<comment type="caution">
    <text evidence="7">The sequence shown here is derived from an EMBL/GenBank/DDBJ whole genome shotgun (WGS) entry which is preliminary data.</text>
</comment>
<dbReference type="InterPro" id="IPR005950">
    <property type="entry name" value="ModA"/>
</dbReference>
<proteinExistence type="inferred from homology"/>
<reference evidence="7 8" key="1">
    <citation type="submission" date="2020-02" db="EMBL/GenBank/DDBJ databases">
        <authorList>
            <person name="Li X.-J."/>
            <person name="Han X.-M."/>
        </authorList>
    </citation>
    <scope>NUCLEOTIDE SEQUENCE [LARGE SCALE GENOMIC DNA]</scope>
    <source>
        <strain evidence="7 8">CCTCC AB 2017055</strain>
    </source>
</reference>
<dbReference type="PIRSF" id="PIRSF004846">
    <property type="entry name" value="ModA"/>
    <property type="match status" value="1"/>
</dbReference>
<evidence type="ECO:0000313" key="8">
    <source>
        <dbReference type="Proteomes" id="UP000475214"/>
    </source>
</evidence>
<dbReference type="Gene3D" id="3.40.190.10">
    <property type="entry name" value="Periplasmic binding protein-like II"/>
    <property type="match status" value="2"/>
</dbReference>
<keyword evidence="4" id="KW-0500">Molybdenum</keyword>
<evidence type="ECO:0000256" key="3">
    <source>
        <dbReference type="ARBA" id="ARBA00022729"/>
    </source>
</evidence>
<dbReference type="RefSeq" id="WP_163734350.1">
    <property type="nucleotide sequence ID" value="NZ_JAAGOA010000003.1"/>
</dbReference>
<dbReference type="PANTHER" id="PTHR30632">
    <property type="entry name" value="MOLYBDATE-BINDING PERIPLASMIC PROTEIN"/>
    <property type="match status" value="1"/>
</dbReference>
<keyword evidence="3 6" id="KW-0732">Signal</keyword>
<evidence type="ECO:0000256" key="4">
    <source>
        <dbReference type="PIRSR" id="PIRSR004846-1"/>
    </source>
</evidence>
<sequence length="280" mass="28086">MSRGRAWWARAAGCIAGLALVACSAADDGGGDVGDGGDVGRDGTRNSRGMSSETAVGGTVTVLAAASLTEAFEEVGDRLADEYPDLEVTFSFGPSSGLAEQVIAGAPADVLATADVATMQKVVDSGEATGEPAVFATNTLTLVVPPGNPGEVTELRDLGRDDLRVAICEPRVPCGAAAEKLLSAAGVHAAPDTLTTDVKEALALVTLGEADAALVYGSDVTAAGNQVEPVPFENVDPVVNEYPIALLRGAPNPDGARIVMDAITGEIGRSALAAAGFAAP</sequence>
<dbReference type="PANTHER" id="PTHR30632:SF0">
    <property type="entry name" value="SULFATE-BINDING PROTEIN"/>
    <property type="match status" value="1"/>
</dbReference>
<comment type="similarity">
    <text evidence="1">Belongs to the bacterial solute-binding protein ModA family.</text>
</comment>
<dbReference type="PROSITE" id="PS51257">
    <property type="entry name" value="PROKAR_LIPOPROTEIN"/>
    <property type="match status" value="1"/>
</dbReference>
<evidence type="ECO:0000256" key="6">
    <source>
        <dbReference type="SAM" id="SignalP"/>
    </source>
</evidence>
<gene>
    <name evidence="7" type="primary">modA</name>
    <name evidence="7" type="ORF">G1H10_06550</name>
</gene>
<organism evidence="7 8">
    <name type="scientific">Phytoactinopolyspora halotolerans</name>
    <dbReference type="NCBI Taxonomy" id="1981512"/>
    <lineage>
        <taxon>Bacteria</taxon>
        <taxon>Bacillati</taxon>
        <taxon>Actinomycetota</taxon>
        <taxon>Actinomycetes</taxon>
        <taxon>Jiangellales</taxon>
        <taxon>Jiangellaceae</taxon>
        <taxon>Phytoactinopolyspora</taxon>
    </lineage>
</organism>
<evidence type="ECO:0000256" key="1">
    <source>
        <dbReference type="ARBA" id="ARBA00009175"/>
    </source>
</evidence>
<evidence type="ECO:0000256" key="5">
    <source>
        <dbReference type="SAM" id="MobiDB-lite"/>
    </source>
</evidence>
<feature type="binding site" evidence="4">
    <location>
        <position position="198"/>
    </location>
    <ligand>
        <name>molybdate</name>
        <dbReference type="ChEBI" id="CHEBI:36264"/>
    </ligand>
</feature>
<dbReference type="InterPro" id="IPR050682">
    <property type="entry name" value="ModA/WtpA"/>
</dbReference>
<dbReference type="SUPFAM" id="SSF53850">
    <property type="entry name" value="Periplasmic binding protein-like II"/>
    <property type="match status" value="1"/>
</dbReference>
<keyword evidence="8" id="KW-1185">Reference proteome</keyword>
<dbReference type="AlphaFoldDB" id="A0A6L9S5B0"/>
<dbReference type="EMBL" id="JAAGOA010000003">
    <property type="protein sequence ID" value="NED99823.1"/>
    <property type="molecule type" value="Genomic_DNA"/>
</dbReference>